<protein>
    <submittedName>
        <fullName evidence="1">Uncharacterized protein</fullName>
    </submittedName>
</protein>
<proteinExistence type="predicted"/>
<sequence>MDCSDFALTREDLFNCAGTRNYAQMLATAKGAKAAARWLQGQNLLPQFRKGLGADLPSADTE</sequence>
<organism evidence="1 2">
    <name type="scientific">Endocarpon pusillum</name>
    <dbReference type="NCBI Taxonomy" id="364733"/>
    <lineage>
        <taxon>Eukaryota</taxon>
        <taxon>Fungi</taxon>
        <taxon>Dikarya</taxon>
        <taxon>Ascomycota</taxon>
        <taxon>Pezizomycotina</taxon>
        <taxon>Eurotiomycetes</taxon>
        <taxon>Chaetothyriomycetidae</taxon>
        <taxon>Verrucariales</taxon>
        <taxon>Verrucariaceae</taxon>
        <taxon>Endocarpon</taxon>
    </lineage>
</organism>
<dbReference type="Proteomes" id="UP000606974">
    <property type="component" value="Unassembled WGS sequence"/>
</dbReference>
<comment type="caution">
    <text evidence="1">The sequence shown here is derived from an EMBL/GenBank/DDBJ whole genome shotgun (WGS) entry which is preliminary data.</text>
</comment>
<reference evidence="1" key="1">
    <citation type="submission" date="2020-02" db="EMBL/GenBank/DDBJ databases">
        <authorList>
            <person name="Palmer J.M."/>
        </authorList>
    </citation>
    <scope>NUCLEOTIDE SEQUENCE</scope>
    <source>
        <strain evidence="1">EPUS1.4</strain>
        <tissue evidence="1">Thallus</tissue>
    </source>
</reference>
<dbReference type="EMBL" id="JAACFV010001190">
    <property type="protein sequence ID" value="KAF7501993.1"/>
    <property type="molecule type" value="Genomic_DNA"/>
</dbReference>
<accession>A0A8H7A3R4</accession>
<evidence type="ECO:0000313" key="1">
    <source>
        <dbReference type="EMBL" id="KAF7501993.1"/>
    </source>
</evidence>
<name>A0A8H7A3R4_9EURO</name>
<keyword evidence="2" id="KW-1185">Reference proteome</keyword>
<gene>
    <name evidence="1" type="ORF">GJ744_001315</name>
</gene>
<evidence type="ECO:0000313" key="2">
    <source>
        <dbReference type="Proteomes" id="UP000606974"/>
    </source>
</evidence>
<dbReference type="AlphaFoldDB" id="A0A8H7A3R4"/>